<dbReference type="GO" id="GO:0005524">
    <property type="term" value="F:ATP binding"/>
    <property type="evidence" value="ECO:0007669"/>
    <property type="project" value="UniProtKB-KW"/>
</dbReference>
<keyword evidence="10" id="KW-1185">Reference proteome</keyword>
<evidence type="ECO:0000256" key="7">
    <source>
        <dbReference type="SAM" id="MobiDB-lite"/>
    </source>
</evidence>
<feature type="region of interest" description="Disordered" evidence="7">
    <location>
        <begin position="268"/>
        <end position="289"/>
    </location>
</feature>
<evidence type="ECO:0000256" key="5">
    <source>
        <dbReference type="ARBA" id="ARBA00022777"/>
    </source>
</evidence>
<dbReference type="PANTHER" id="PTHR43289:SF6">
    <property type="entry name" value="SERINE_THREONINE-PROTEIN KINASE NEKL-3"/>
    <property type="match status" value="1"/>
</dbReference>
<reference evidence="10" key="1">
    <citation type="submission" date="2016-10" db="EMBL/GenBank/DDBJ databases">
        <authorList>
            <person name="Varghese N."/>
            <person name="Submissions S."/>
        </authorList>
    </citation>
    <scope>NUCLEOTIDE SEQUENCE [LARGE SCALE GENOMIC DNA]</scope>
    <source>
        <strain evidence="10">CGMCC 4.3530</strain>
    </source>
</reference>
<dbReference type="InterPro" id="IPR000719">
    <property type="entry name" value="Prot_kinase_dom"/>
</dbReference>
<keyword evidence="6" id="KW-0067">ATP-binding</keyword>
<feature type="compositionally biased region" description="Low complexity" evidence="7">
    <location>
        <begin position="301"/>
        <end position="316"/>
    </location>
</feature>
<evidence type="ECO:0000259" key="8">
    <source>
        <dbReference type="PROSITE" id="PS50011"/>
    </source>
</evidence>
<gene>
    <name evidence="9" type="ORF">SAMN05216215_103811</name>
</gene>
<sequence>MSIESSGAVGDLRLLAEGPTAKVYAGRLVDDGRAVAIKMFADGFDADTTAWLDRERKALDALREVRPILPVDAVIKHRDGRSGVRMELCRGSVAGLFDSGVALSLRDVLAIGSAIATALAAAHRADILHGGVTPHNVLYRRSGEFVLADFGLALRRRFPRDPMHAVAYTAPETLREDTISAASDLYGLGAILHTALTGAPPFPHRTGQQPGERILQVLREPVPPIRASGVPAELSDVVGRLLAKDPADRPQDAAMLMTLFARIQRATGSGAIEPGNDSGEADDEEDEPAAEFDDFAEVAQHQPPTAGHAPPVAAGHAPPPVSGHVPPLAAGHAPPAAEPVTPGRTLVHTFGGESKPGKRPHNRRRTGILIGAGVVVLGLTAVPLFIGSGEPVEQAESAPTAVAAPPPQQPADPKPDVNLEVAPPEDRGDQVQLTWRADGDLDFAVVVAGERIDTMVLVANRDRTKVVPVDPTRRYCFQVRATEAGKHIYTSDPIPIRGARCNL</sequence>
<evidence type="ECO:0000313" key="9">
    <source>
        <dbReference type="EMBL" id="SDY88654.1"/>
    </source>
</evidence>
<dbReference type="GO" id="GO:0004674">
    <property type="term" value="F:protein serine/threonine kinase activity"/>
    <property type="evidence" value="ECO:0007669"/>
    <property type="project" value="UniProtKB-KW"/>
</dbReference>
<feature type="region of interest" description="Disordered" evidence="7">
    <location>
        <begin position="396"/>
        <end position="428"/>
    </location>
</feature>
<dbReference type="Gene3D" id="1.10.510.10">
    <property type="entry name" value="Transferase(Phosphotransferase) domain 1"/>
    <property type="match status" value="1"/>
</dbReference>
<dbReference type="EC" id="2.7.11.1" evidence="1"/>
<evidence type="ECO:0000256" key="6">
    <source>
        <dbReference type="ARBA" id="ARBA00022840"/>
    </source>
</evidence>
<feature type="compositionally biased region" description="Low complexity" evidence="7">
    <location>
        <begin position="326"/>
        <end position="339"/>
    </location>
</feature>
<dbReference type="PROSITE" id="PS50011">
    <property type="entry name" value="PROTEIN_KINASE_DOM"/>
    <property type="match status" value="1"/>
</dbReference>
<evidence type="ECO:0000256" key="3">
    <source>
        <dbReference type="ARBA" id="ARBA00022679"/>
    </source>
</evidence>
<dbReference type="PANTHER" id="PTHR43289">
    <property type="entry name" value="MITOGEN-ACTIVATED PROTEIN KINASE KINASE KINASE 20-RELATED"/>
    <property type="match status" value="1"/>
</dbReference>
<evidence type="ECO:0000256" key="1">
    <source>
        <dbReference type="ARBA" id="ARBA00012513"/>
    </source>
</evidence>
<dbReference type="SUPFAM" id="SSF56112">
    <property type="entry name" value="Protein kinase-like (PK-like)"/>
    <property type="match status" value="1"/>
</dbReference>
<evidence type="ECO:0000256" key="4">
    <source>
        <dbReference type="ARBA" id="ARBA00022741"/>
    </source>
</evidence>
<accession>A0A1H3NIN8</accession>
<dbReference type="EMBL" id="FNOK01000038">
    <property type="protein sequence ID" value="SDY88654.1"/>
    <property type="molecule type" value="Genomic_DNA"/>
</dbReference>
<evidence type="ECO:0000256" key="2">
    <source>
        <dbReference type="ARBA" id="ARBA00022527"/>
    </source>
</evidence>
<keyword evidence="2 9" id="KW-0723">Serine/threonine-protein kinase</keyword>
<feature type="compositionally biased region" description="Acidic residues" evidence="7">
    <location>
        <begin position="279"/>
        <end position="289"/>
    </location>
</feature>
<dbReference type="InterPro" id="IPR011009">
    <property type="entry name" value="Kinase-like_dom_sf"/>
</dbReference>
<evidence type="ECO:0000313" key="10">
    <source>
        <dbReference type="Proteomes" id="UP000199529"/>
    </source>
</evidence>
<dbReference type="AlphaFoldDB" id="A0A1H3NIN8"/>
<feature type="domain" description="Protein kinase" evidence="8">
    <location>
        <begin position="9"/>
        <end position="261"/>
    </location>
</feature>
<dbReference type="RefSeq" id="WP_093272383.1">
    <property type="nucleotide sequence ID" value="NZ_FNOK01000038.1"/>
</dbReference>
<dbReference type="Proteomes" id="UP000199529">
    <property type="component" value="Unassembled WGS sequence"/>
</dbReference>
<proteinExistence type="predicted"/>
<name>A0A1H3NIN8_9PSEU</name>
<keyword evidence="3" id="KW-0808">Transferase</keyword>
<dbReference type="OrthoDB" id="3815424at2"/>
<feature type="region of interest" description="Disordered" evidence="7">
    <location>
        <begin position="301"/>
        <end position="365"/>
    </location>
</feature>
<dbReference type="Pfam" id="PF00069">
    <property type="entry name" value="Pkinase"/>
    <property type="match status" value="1"/>
</dbReference>
<keyword evidence="4" id="KW-0547">Nucleotide-binding</keyword>
<keyword evidence="5 9" id="KW-0418">Kinase</keyword>
<organism evidence="9 10">
    <name type="scientific">Saccharopolyspora shandongensis</name>
    <dbReference type="NCBI Taxonomy" id="418495"/>
    <lineage>
        <taxon>Bacteria</taxon>
        <taxon>Bacillati</taxon>
        <taxon>Actinomycetota</taxon>
        <taxon>Actinomycetes</taxon>
        <taxon>Pseudonocardiales</taxon>
        <taxon>Pseudonocardiaceae</taxon>
        <taxon>Saccharopolyspora</taxon>
    </lineage>
</organism>
<dbReference type="STRING" id="418495.SAMN05216215_103811"/>
<protein>
    <recommendedName>
        <fullName evidence="1">non-specific serine/threonine protein kinase</fullName>
        <ecNumber evidence="1">2.7.11.1</ecNumber>
    </recommendedName>
</protein>